<accession>A0A0W8F388</accession>
<gene>
    <name evidence="1" type="ORF">ASZ90_015154</name>
</gene>
<organism evidence="1">
    <name type="scientific">hydrocarbon metagenome</name>
    <dbReference type="NCBI Taxonomy" id="938273"/>
    <lineage>
        <taxon>unclassified sequences</taxon>
        <taxon>metagenomes</taxon>
        <taxon>ecological metagenomes</taxon>
    </lineage>
</organism>
<name>A0A0W8F388_9ZZZZ</name>
<evidence type="ECO:0000313" key="1">
    <source>
        <dbReference type="EMBL" id="KUG15198.1"/>
    </source>
</evidence>
<sequence length="77" mass="8085">MEKSGKGGIRACGLFSSCSPLRRGLPDLHDTTGMPEMGRLRCIPPSWGENGFAVAPPAGQGSPGDRILNALSRSLFT</sequence>
<comment type="caution">
    <text evidence="1">The sequence shown here is derived from an EMBL/GenBank/DDBJ whole genome shotgun (WGS) entry which is preliminary data.</text>
</comment>
<protein>
    <submittedName>
        <fullName evidence="1">Uncharacterized protein</fullName>
    </submittedName>
</protein>
<dbReference type="EMBL" id="LNQE01001577">
    <property type="protein sequence ID" value="KUG15198.1"/>
    <property type="molecule type" value="Genomic_DNA"/>
</dbReference>
<reference evidence="1" key="1">
    <citation type="journal article" date="2015" name="Proc. Natl. Acad. Sci. U.S.A.">
        <title>Networks of energetic and metabolic interactions define dynamics in microbial communities.</title>
        <authorList>
            <person name="Embree M."/>
            <person name="Liu J.K."/>
            <person name="Al-Bassam M.M."/>
            <person name="Zengler K."/>
        </authorList>
    </citation>
    <scope>NUCLEOTIDE SEQUENCE</scope>
</reference>
<proteinExistence type="predicted"/>
<dbReference type="AlphaFoldDB" id="A0A0W8F388"/>